<gene>
    <name evidence="3" type="ORF">BN946_scf185011.g39</name>
</gene>
<dbReference type="STRING" id="5643.A0A060SPU2"/>
<evidence type="ECO:0000313" key="4">
    <source>
        <dbReference type="Proteomes" id="UP000029665"/>
    </source>
</evidence>
<dbReference type="OMA" id="CVFVKHK"/>
<organism evidence="3 4">
    <name type="scientific">Pycnoporus cinnabarinus</name>
    <name type="common">Cinnabar-red polypore</name>
    <name type="synonym">Trametes cinnabarina</name>
    <dbReference type="NCBI Taxonomy" id="5643"/>
    <lineage>
        <taxon>Eukaryota</taxon>
        <taxon>Fungi</taxon>
        <taxon>Dikarya</taxon>
        <taxon>Basidiomycota</taxon>
        <taxon>Agaricomycotina</taxon>
        <taxon>Agaricomycetes</taxon>
        <taxon>Polyporales</taxon>
        <taxon>Polyporaceae</taxon>
        <taxon>Trametes</taxon>
    </lineage>
</organism>
<evidence type="ECO:0000313" key="3">
    <source>
        <dbReference type="EMBL" id="CDO76375.1"/>
    </source>
</evidence>
<dbReference type="Proteomes" id="UP000029665">
    <property type="component" value="Unassembled WGS sequence"/>
</dbReference>
<accession>A0A060SPU2</accession>
<comment type="caution">
    <text evidence="3">The sequence shown here is derived from an EMBL/GenBank/DDBJ whole genome shotgun (WGS) entry which is preliminary data.</text>
</comment>
<dbReference type="InterPro" id="IPR036691">
    <property type="entry name" value="Endo/exonu/phosph_ase_sf"/>
</dbReference>
<feature type="compositionally biased region" description="Low complexity" evidence="1">
    <location>
        <begin position="45"/>
        <end position="59"/>
    </location>
</feature>
<evidence type="ECO:0000256" key="1">
    <source>
        <dbReference type="SAM" id="MobiDB-lite"/>
    </source>
</evidence>
<dbReference type="InterPro" id="IPR015943">
    <property type="entry name" value="WD40/YVTN_repeat-like_dom_sf"/>
</dbReference>
<keyword evidence="4" id="KW-1185">Reference proteome</keyword>
<dbReference type="PANTHER" id="PTHR11200">
    <property type="entry name" value="INOSITOL 5-PHOSPHATASE"/>
    <property type="match status" value="1"/>
</dbReference>
<dbReference type="Gene3D" id="2.130.10.10">
    <property type="entry name" value="YVTN repeat-like/Quinoprotein amine dehydrogenase"/>
    <property type="match status" value="2"/>
</dbReference>
<dbReference type="InterPro" id="IPR000300">
    <property type="entry name" value="IPPc"/>
</dbReference>
<dbReference type="InterPro" id="IPR046985">
    <property type="entry name" value="IP5"/>
</dbReference>
<dbReference type="PANTHER" id="PTHR11200:SF240">
    <property type="entry name" value="INOSITOL POLYPHOSPHATE 5-PHOSPHATASE C9G1.10C-RELATED"/>
    <property type="match status" value="1"/>
</dbReference>
<name>A0A060SPU2_PYCCI</name>
<feature type="compositionally biased region" description="Low complexity" evidence="1">
    <location>
        <begin position="66"/>
        <end position="77"/>
    </location>
</feature>
<feature type="region of interest" description="Disordered" evidence="1">
    <location>
        <begin position="1"/>
        <end position="466"/>
    </location>
</feature>
<sequence>MAADPPSDGIESAPFSRRSRQALPGLRPFSEKTAFRPWPGPPSPAAASSSSLKPPGLRSPSRRQPRSPLLRPASSTSDLKAASKRPPPPPPVRPSSRAPSPANVRVSPLVHPIPDSTIGSSLEHEPSSEPVSLPAKSSPALRRPPPPPPPLAQDHPATKHPAVSSLIKQFGNGVTPPPPIPATKPAVPAGRPFQVGATAFHVPSEPVFSRRPRQSFPPEIESSASFPKKNPASNSTPYLTVSPEGHDPFDDVHSDSEVVHPFSQPSPPPPLPSRKLLGNGHTSIHTRESSSESSSPASSASSSRTSSESDVNVIKPPQSSPHPPSSPRPPLAPPPRPPPRHKASLQTANNGHSSPASTSTGSLAAPPLPARKGVTPPAEDQVSRQLPSRHQSMAEQETELSESQAAQPDRKVFGSFLPPPTRTIALGDKLPPARHNQSGSSSESEDEDDSKIKVEQLPDASRASRRPPVVDCLNYSEFDIHVPAYTGFVAVSGHIVAVASHHHLRIYDLSVSGAPIWNLDSKDSFNTKVKDFKITALEFRPTSNYKDRGNFLWLGTKDGHLMEVDVRTGTVTAVRPAIHAHTVTHMFRHGQSMISMDDTGKVLVFTPPEGVELDLRSQQPRVVRIAEKQEFAKLLGGQLWTSTRDPNGGGTVPGTSRGPYVRVYDVFTPGAVGRSVLPTEHLGAVTAGTVLASRPGHVYLGHEGGHISIWSFGDTEGAPPQCVEVVKVAASDVISLEGVNDRLWAGSRKGLISAYDVTSKPWTVTNCWEAHEKLPVLRIVVDTWSMEKLDRLVVYSVGRDERLRFWDGLLGIDWIEQELLKRETEFSTFRDMTVLIVSWNVDSAKPDALTGTPENVNFLTDVLTSVDPPPDVIAFGMQELIDLESRKMAAKTVLLGGKNKAADGTISQKVTTSYKKWFDRLVLAVRCAMPADSPYTVIHTENLVGLFTCVFVKNTEKTRLKHVALTTVKRGMGGRYGNKGGIISRFVVDDTSVCFINCHLAAGQRHVRQRNADVQAIVEDNTLLAEAGPSGEPVAYVNGGDGSMVLDHEIVFINGDMNYRIDQRREAVIAAVKAGDLEHLVIHDQLRKEMKFNRAFRLRTFSEGPLMFAPTYKYDRRSDEYDTSEKARVPAWCDRVLWRSLAPERVQQLHYRRWEPNVSDHRPISAAFKITVKQVNHELRAKVKAETLELWQAVERERLSAALQHYIDQQMI</sequence>
<dbReference type="AlphaFoldDB" id="A0A060SPU2"/>
<protein>
    <recommendedName>
        <fullName evidence="2">Inositol polyphosphate-related phosphatase domain-containing protein</fullName>
    </recommendedName>
</protein>
<evidence type="ECO:0000259" key="2">
    <source>
        <dbReference type="SMART" id="SM00128"/>
    </source>
</evidence>
<dbReference type="SUPFAM" id="SSF50978">
    <property type="entry name" value="WD40 repeat-like"/>
    <property type="match status" value="1"/>
</dbReference>
<feature type="compositionally biased region" description="Pro residues" evidence="1">
    <location>
        <begin position="318"/>
        <end position="337"/>
    </location>
</feature>
<feature type="compositionally biased region" description="Polar residues" evidence="1">
    <location>
        <begin position="383"/>
        <end position="406"/>
    </location>
</feature>
<dbReference type="Pfam" id="PF22669">
    <property type="entry name" value="Exo_endo_phos2"/>
    <property type="match status" value="1"/>
</dbReference>
<reference evidence="3" key="1">
    <citation type="submission" date="2014-01" db="EMBL/GenBank/DDBJ databases">
        <title>The genome of the white-rot fungus Pycnoporus cinnabarinus: a basidiomycete model with a versatile arsenal for lignocellulosic biomass breakdown.</title>
        <authorList>
            <person name="Levasseur A."/>
            <person name="Lomascolo A."/>
            <person name="Ruiz-Duenas F.J."/>
            <person name="Uzan E."/>
            <person name="Piumi F."/>
            <person name="Kues U."/>
            <person name="Ram A.F.J."/>
            <person name="Murat C."/>
            <person name="Haon M."/>
            <person name="Benoit I."/>
            <person name="Arfi Y."/>
            <person name="Chevret D."/>
            <person name="Drula E."/>
            <person name="Kwon M.J."/>
            <person name="Gouret P."/>
            <person name="Lesage-Meessen L."/>
            <person name="Lombard V."/>
            <person name="Mariette J."/>
            <person name="Noirot C."/>
            <person name="Park J."/>
            <person name="Patyshakuliyeva A."/>
            <person name="Wieneger R.A.B."/>
            <person name="Wosten H.A.B."/>
            <person name="Martin F."/>
            <person name="Coutinho P.M."/>
            <person name="de Vries R."/>
            <person name="Martinez A.T."/>
            <person name="Klopp C."/>
            <person name="Pontarotti P."/>
            <person name="Henrissat B."/>
            <person name="Record E."/>
        </authorList>
    </citation>
    <scope>NUCLEOTIDE SEQUENCE [LARGE SCALE GENOMIC DNA]</scope>
    <source>
        <strain evidence="3">BRFM137</strain>
    </source>
</reference>
<feature type="compositionally biased region" description="Polar residues" evidence="1">
    <location>
        <begin position="344"/>
        <end position="362"/>
    </location>
</feature>
<dbReference type="SUPFAM" id="SSF56219">
    <property type="entry name" value="DNase I-like"/>
    <property type="match status" value="1"/>
</dbReference>
<dbReference type="InterPro" id="IPR036322">
    <property type="entry name" value="WD40_repeat_dom_sf"/>
</dbReference>
<feature type="compositionally biased region" description="Low complexity" evidence="1">
    <location>
        <begin position="291"/>
        <end position="309"/>
    </location>
</feature>
<feature type="compositionally biased region" description="Low complexity" evidence="1">
    <location>
        <begin position="94"/>
        <end position="105"/>
    </location>
</feature>
<dbReference type="GO" id="GO:0004439">
    <property type="term" value="F:phosphatidylinositol-4,5-bisphosphate 5-phosphatase activity"/>
    <property type="evidence" value="ECO:0007669"/>
    <property type="project" value="TreeGrafter"/>
</dbReference>
<dbReference type="EMBL" id="CCBP010000366">
    <property type="protein sequence ID" value="CDO76375.1"/>
    <property type="molecule type" value="Genomic_DNA"/>
</dbReference>
<feature type="compositionally biased region" description="Basic and acidic residues" evidence="1">
    <location>
        <begin position="244"/>
        <end position="258"/>
    </location>
</feature>
<dbReference type="OrthoDB" id="2248459at2759"/>
<proteinExistence type="predicted"/>
<feature type="compositionally biased region" description="Pro residues" evidence="1">
    <location>
        <begin position="142"/>
        <end position="151"/>
    </location>
</feature>
<dbReference type="GO" id="GO:0046856">
    <property type="term" value="P:phosphatidylinositol dephosphorylation"/>
    <property type="evidence" value="ECO:0007669"/>
    <property type="project" value="InterPro"/>
</dbReference>
<dbReference type="Gene3D" id="3.60.10.10">
    <property type="entry name" value="Endonuclease/exonuclease/phosphatase"/>
    <property type="match status" value="1"/>
</dbReference>
<dbReference type="SMART" id="SM00128">
    <property type="entry name" value="IPPc"/>
    <property type="match status" value="1"/>
</dbReference>
<dbReference type="HOGENOM" id="CLU_002027_0_0_1"/>
<feature type="domain" description="Inositol polyphosphate-related phosphatase" evidence="2">
    <location>
        <begin position="830"/>
        <end position="1176"/>
    </location>
</feature>